<dbReference type="Gene3D" id="3.90.550.10">
    <property type="entry name" value="Spore Coat Polysaccharide Biosynthesis Protein SpsA, Chain A"/>
    <property type="match status" value="1"/>
</dbReference>
<evidence type="ECO:0000256" key="1">
    <source>
        <dbReference type="SAM" id="Phobius"/>
    </source>
</evidence>
<dbReference type="InterPro" id="IPR029044">
    <property type="entry name" value="Nucleotide-diphossugar_trans"/>
</dbReference>
<dbReference type="SUPFAM" id="SSF53448">
    <property type="entry name" value="Nucleotide-diphospho-sugar transferases"/>
    <property type="match status" value="1"/>
</dbReference>
<evidence type="ECO:0000313" key="4">
    <source>
        <dbReference type="Proteomes" id="UP000177690"/>
    </source>
</evidence>
<dbReference type="AlphaFoldDB" id="A0A1G1ZRD2"/>
<name>A0A1G1ZRD2_9BACT</name>
<dbReference type="CDD" id="cd04179">
    <property type="entry name" value="DPM_DPG-synthase_like"/>
    <property type="match status" value="1"/>
</dbReference>
<keyword evidence="1" id="KW-0472">Membrane</keyword>
<dbReference type="EMBL" id="MHJL01000030">
    <property type="protein sequence ID" value="OGY67102.1"/>
    <property type="molecule type" value="Genomic_DNA"/>
</dbReference>
<comment type="caution">
    <text evidence="3">The sequence shown here is derived from an EMBL/GenBank/DDBJ whole genome shotgun (WGS) entry which is preliminary data.</text>
</comment>
<reference evidence="3 4" key="1">
    <citation type="journal article" date="2016" name="Nat. Commun.">
        <title>Thousands of microbial genomes shed light on interconnected biogeochemical processes in an aquifer system.</title>
        <authorList>
            <person name="Anantharaman K."/>
            <person name="Brown C.T."/>
            <person name="Hug L.A."/>
            <person name="Sharon I."/>
            <person name="Castelle C.J."/>
            <person name="Probst A.J."/>
            <person name="Thomas B.C."/>
            <person name="Singh A."/>
            <person name="Wilkins M.J."/>
            <person name="Karaoz U."/>
            <person name="Brodie E.L."/>
            <person name="Williams K.H."/>
            <person name="Hubbard S.S."/>
            <person name="Banfield J.F."/>
        </authorList>
    </citation>
    <scope>NUCLEOTIDE SEQUENCE [LARGE SCALE GENOMIC DNA]</scope>
</reference>
<dbReference type="Pfam" id="PF00535">
    <property type="entry name" value="Glycos_transf_2"/>
    <property type="match status" value="1"/>
</dbReference>
<evidence type="ECO:0000259" key="2">
    <source>
        <dbReference type="Pfam" id="PF00535"/>
    </source>
</evidence>
<protein>
    <recommendedName>
        <fullName evidence="2">Glycosyltransferase 2-like domain-containing protein</fullName>
    </recommendedName>
</protein>
<dbReference type="PANTHER" id="PTHR48090">
    <property type="entry name" value="UNDECAPRENYL-PHOSPHATE 4-DEOXY-4-FORMAMIDO-L-ARABINOSE TRANSFERASE-RELATED"/>
    <property type="match status" value="1"/>
</dbReference>
<proteinExistence type="predicted"/>
<feature type="transmembrane region" description="Helical" evidence="1">
    <location>
        <begin position="222"/>
        <end position="243"/>
    </location>
</feature>
<dbReference type="Proteomes" id="UP000177690">
    <property type="component" value="Unassembled WGS sequence"/>
</dbReference>
<feature type="domain" description="Glycosyltransferase 2-like" evidence="2">
    <location>
        <begin position="14"/>
        <end position="171"/>
    </location>
</feature>
<keyword evidence="1" id="KW-0812">Transmembrane</keyword>
<evidence type="ECO:0000313" key="3">
    <source>
        <dbReference type="EMBL" id="OGY67102.1"/>
    </source>
</evidence>
<sequence>MDMNKMNDGKAIGIIMTYNCSHLLEDAYSRIPKESLQGLIIVDDHSKDWEKTQSIAQRLGVPFFTHEHMGYGGNLRYGLTKAMEMGAAYMVEIHGDGQFDPSVIPVALQKIREGYDFVLGSRFINMLQPLRDGMPLIRYCANVVLSFIDRLILRIPLTELNTGFRVYSKNLVQTLPFKGTSGGHLFSFQVIVQAVYFKLKVAEIPIRCDYKKEHTSISLGEAAIYAFQTFYILFLFILARLGFKISLFTKS</sequence>
<dbReference type="InterPro" id="IPR050256">
    <property type="entry name" value="Glycosyltransferase_2"/>
</dbReference>
<dbReference type="InterPro" id="IPR001173">
    <property type="entry name" value="Glyco_trans_2-like"/>
</dbReference>
<dbReference type="PANTHER" id="PTHR48090:SF7">
    <property type="entry name" value="RFBJ PROTEIN"/>
    <property type="match status" value="1"/>
</dbReference>
<dbReference type="STRING" id="1798409.A3I24_02895"/>
<gene>
    <name evidence="3" type="ORF">A3I24_02895</name>
</gene>
<accession>A0A1G1ZRD2</accession>
<keyword evidence="1" id="KW-1133">Transmembrane helix</keyword>
<organism evidence="3 4">
    <name type="scientific">Candidatus Harrisonbacteria bacterium RIFCSPLOWO2_02_FULL_41_13b</name>
    <dbReference type="NCBI Taxonomy" id="1798409"/>
    <lineage>
        <taxon>Bacteria</taxon>
        <taxon>Candidatus Harrisoniibacteriota</taxon>
    </lineage>
</organism>